<dbReference type="Pfam" id="PF00106">
    <property type="entry name" value="adh_short"/>
    <property type="match status" value="1"/>
</dbReference>
<evidence type="ECO:0000313" key="4">
    <source>
        <dbReference type="Proteomes" id="UP001160483"/>
    </source>
</evidence>
<gene>
    <name evidence="3" type="ORF">PBS003_LOCUS1037</name>
</gene>
<proteinExistence type="inferred from homology"/>
<protein>
    <submittedName>
        <fullName evidence="3">Uncharacterized protein</fullName>
    </submittedName>
</protein>
<dbReference type="PANTHER" id="PTHR45024">
    <property type="entry name" value="DEHYDROGENASES, SHORT CHAIN"/>
    <property type="match status" value="1"/>
</dbReference>
<dbReference type="SUPFAM" id="SSF51735">
    <property type="entry name" value="NAD(P)-binding Rossmann-fold domains"/>
    <property type="match status" value="1"/>
</dbReference>
<comment type="caution">
    <text evidence="3">The sequence shown here is derived from an EMBL/GenBank/DDBJ whole genome shotgun (WGS) entry which is preliminary data.</text>
</comment>
<accession>A0AAU9KLH9</accession>
<dbReference type="GO" id="GO:0016491">
    <property type="term" value="F:oxidoreductase activity"/>
    <property type="evidence" value="ECO:0007669"/>
    <property type="project" value="UniProtKB-KW"/>
</dbReference>
<dbReference type="InterPro" id="IPR002347">
    <property type="entry name" value="SDR_fam"/>
</dbReference>
<dbReference type="Gene3D" id="3.40.50.720">
    <property type="entry name" value="NAD(P)-binding Rossmann-like Domain"/>
    <property type="match status" value="2"/>
</dbReference>
<evidence type="ECO:0000256" key="2">
    <source>
        <dbReference type="ARBA" id="ARBA00023002"/>
    </source>
</evidence>
<organism evidence="3 4">
    <name type="scientific">Peronospora belbahrii</name>
    <dbReference type="NCBI Taxonomy" id="622444"/>
    <lineage>
        <taxon>Eukaryota</taxon>
        <taxon>Sar</taxon>
        <taxon>Stramenopiles</taxon>
        <taxon>Oomycota</taxon>
        <taxon>Peronosporomycetes</taxon>
        <taxon>Peronosporales</taxon>
        <taxon>Peronosporaceae</taxon>
        <taxon>Peronospora</taxon>
    </lineage>
</organism>
<dbReference type="Proteomes" id="UP001160483">
    <property type="component" value="Unassembled WGS sequence"/>
</dbReference>
<dbReference type="InterPro" id="IPR051687">
    <property type="entry name" value="Peroxisomal_Beta-Oxidation"/>
</dbReference>
<dbReference type="AlphaFoldDB" id="A0AAU9KLH9"/>
<keyword evidence="2" id="KW-0560">Oxidoreductase</keyword>
<dbReference type="InterPro" id="IPR036291">
    <property type="entry name" value="NAD(P)-bd_dom_sf"/>
</dbReference>
<evidence type="ECO:0000313" key="3">
    <source>
        <dbReference type="EMBL" id="CAH0474170.1"/>
    </source>
</evidence>
<reference evidence="3" key="1">
    <citation type="submission" date="2021-11" db="EMBL/GenBank/DDBJ databases">
        <authorList>
            <person name="Islam A."/>
            <person name="Islam S."/>
            <person name="Flora M.S."/>
            <person name="Rahman M."/>
            <person name="Ziaur R.M."/>
            <person name="Epstein J.H."/>
            <person name="Hassan M."/>
            <person name="Klassen M."/>
            <person name="Woodard K."/>
            <person name="Webb A."/>
            <person name="Webby R.J."/>
            <person name="El Zowalaty M.E."/>
        </authorList>
    </citation>
    <scope>NUCLEOTIDE SEQUENCE</scope>
    <source>
        <strain evidence="3">Pbs3</strain>
    </source>
</reference>
<dbReference type="PANTHER" id="PTHR45024:SF2">
    <property type="entry name" value="SCP2 DOMAIN-CONTAINING PROTEIN"/>
    <property type="match status" value="1"/>
</dbReference>
<sequence length="193" mass="21313">MRFGNLGANVLVNDLEAPAADAVTQCLGGDDKAVANYDSVLEGQKIVDAAMNKWGRVDILVNNAGIILDSSFAKMAQQQWDDVYKVHLEGTMRVTKASWGIMQEQELDALSISRRRRCKLQHTANVMAPLAKSQMTEGLLEKKLNEKLTPDSVAAFVAHESCDRSGNVYEVGGGWAAQTRWQQLHGVAFFFER</sequence>
<comment type="similarity">
    <text evidence="1">Belongs to the short-chain dehydrogenases/reductases (SDR) family.</text>
</comment>
<evidence type="ECO:0000256" key="1">
    <source>
        <dbReference type="ARBA" id="ARBA00006484"/>
    </source>
</evidence>
<dbReference type="EMBL" id="CAKKTJ010000095">
    <property type="protein sequence ID" value="CAH0474170.1"/>
    <property type="molecule type" value="Genomic_DNA"/>
</dbReference>
<name>A0AAU9KLH9_9STRA</name>